<gene>
    <name evidence="1" type="ORF">OFUS_LOCUS6084</name>
</gene>
<dbReference type="Gene3D" id="3.40.190.10">
    <property type="entry name" value="Periplasmic binding protein-like II"/>
    <property type="match status" value="1"/>
</dbReference>
<sequence length="319" mass="36105">MNRDSRLFYGFMEVNIEILFKRTWPGTDFAVEKTGNMYAIVFMMAVVGAMGETGETCRSPLLPDLAPLLREKTWLFALEGSWQPYSYLDQVSGQARGFLYDLIYEACLRCDMKCKTVFIGDNLQTCLNNINLTAEGLFNDYFDGCVGWAPTAFRKNILAFSAPILKSPMARLYTRETTKLTTPEEVVAGKIVGFRSYVHLDELCLRANLLPNLRDQDIRHLAFTMGWEELIRQLEVKEIDLAVLPDGYPGTDDFVAIGGPFSCADGPYSIMHKKSKDLSWFGKCVQDLNEVGRYRTLCTNYDIKTCLTTNDLMTSRVAP</sequence>
<dbReference type="PANTHER" id="PTHR35936">
    <property type="entry name" value="MEMBRANE-BOUND LYTIC MUREIN TRANSGLYCOSYLASE F"/>
    <property type="match status" value="1"/>
</dbReference>
<evidence type="ECO:0000313" key="1">
    <source>
        <dbReference type="EMBL" id="CAH1779256.1"/>
    </source>
</evidence>
<comment type="caution">
    <text evidence="1">The sequence shown here is derived from an EMBL/GenBank/DDBJ whole genome shotgun (WGS) entry which is preliminary data.</text>
</comment>
<dbReference type="OrthoDB" id="5984008at2759"/>
<name>A0A8J1TSR0_OWEFU</name>
<keyword evidence="2" id="KW-1185">Reference proteome</keyword>
<dbReference type="EMBL" id="CAIIXF020000003">
    <property type="protein sequence ID" value="CAH1779256.1"/>
    <property type="molecule type" value="Genomic_DNA"/>
</dbReference>
<evidence type="ECO:0000313" key="2">
    <source>
        <dbReference type="Proteomes" id="UP000749559"/>
    </source>
</evidence>
<organism evidence="1 2">
    <name type="scientific">Owenia fusiformis</name>
    <name type="common">Polychaete worm</name>
    <dbReference type="NCBI Taxonomy" id="6347"/>
    <lineage>
        <taxon>Eukaryota</taxon>
        <taxon>Metazoa</taxon>
        <taxon>Spiralia</taxon>
        <taxon>Lophotrochozoa</taxon>
        <taxon>Annelida</taxon>
        <taxon>Polychaeta</taxon>
        <taxon>Sedentaria</taxon>
        <taxon>Canalipalpata</taxon>
        <taxon>Sabellida</taxon>
        <taxon>Oweniida</taxon>
        <taxon>Oweniidae</taxon>
        <taxon>Owenia</taxon>
    </lineage>
</organism>
<reference evidence="1" key="1">
    <citation type="submission" date="2022-03" db="EMBL/GenBank/DDBJ databases">
        <authorList>
            <person name="Martin C."/>
        </authorList>
    </citation>
    <scope>NUCLEOTIDE SEQUENCE</scope>
</reference>
<dbReference type="SUPFAM" id="SSF53850">
    <property type="entry name" value="Periplasmic binding protein-like II"/>
    <property type="match status" value="1"/>
</dbReference>
<dbReference type="Proteomes" id="UP000749559">
    <property type="component" value="Unassembled WGS sequence"/>
</dbReference>
<dbReference type="PANTHER" id="PTHR35936:SF19">
    <property type="entry name" value="AMINO-ACID-BINDING PROTEIN YXEM-RELATED"/>
    <property type="match status" value="1"/>
</dbReference>
<accession>A0A8J1TSR0</accession>
<protein>
    <submittedName>
        <fullName evidence="1">Uncharacterized protein</fullName>
    </submittedName>
</protein>
<proteinExistence type="predicted"/>
<dbReference type="AlphaFoldDB" id="A0A8J1TSR0"/>